<dbReference type="InterPro" id="IPR003593">
    <property type="entry name" value="AAA+_ATPase"/>
</dbReference>
<evidence type="ECO:0000256" key="3">
    <source>
        <dbReference type="ARBA" id="ARBA00022692"/>
    </source>
</evidence>
<dbReference type="PROSITE" id="PS00211">
    <property type="entry name" value="ABC_TRANSPORTER_1"/>
    <property type="match status" value="1"/>
</dbReference>
<name>A0A4Q7ZUB9_9ACTN</name>
<keyword evidence="7 11" id="KW-0472">Membrane</keyword>
<evidence type="ECO:0000256" key="6">
    <source>
        <dbReference type="ARBA" id="ARBA00022989"/>
    </source>
</evidence>
<comment type="caution">
    <text evidence="14">The sequence shown here is derived from an EMBL/GenBank/DDBJ whole genome shotgun (WGS) entry which is preliminary data.</text>
</comment>
<evidence type="ECO:0000256" key="9">
    <source>
        <dbReference type="ARBA" id="ARBA00061644"/>
    </source>
</evidence>
<feature type="transmembrane region" description="Helical" evidence="11">
    <location>
        <begin position="104"/>
        <end position="124"/>
    </location>
</feature>
<feature type="transmembrane region" description="Helical" evidence="11">
    <location>
        <begin position="186"/>
        <end position="203"/>
    </location>
</feature>
<dbReference type="Gene3D" id="1.20.1560.10">
    <property type="entry name" value="ABC transporter type 1, transmembrane domain"/>
    <property type="match status" value="1"/>
</dbReference>
<dbReference type="CDD" id="cd18547">
    <property type="entry name" value="ABC_6TM_Tm288_like"/>
    <property type="match status" value="1"/>
</dbReference>
<sequence>MRGPAAGERGRLTRRLLRLCRPRRAALSVAVLFGLCSTVAGLLGPYLLGRATDLIAAGLVSRTLAPGTSREQALAGLRERGDGLAATLDPADLVPGEGVDFTRLAMLLALSLGVFLAGAVFLWLQGRVLSRAVQETVHDLRERVQRKLSRLPLAYLDRTPPGEVLSRVTSDVDNLQQTLQLSVGHSVNMLLSVVGALIVMLLLSPLLAVLVLLAVPACVAVIVVVGRRAVPRFAWQWAATGTVTARVEEMYTGHTVVRAFGRQPEVIREFEAHNRALADAERRAQALTSTIEPTARFVTDLTYVLVAVFGAARMLSGALSLGQVLAFTQYAGMFTRPLTVLASVAGQLQSGLASAERIFELLDAEEQRAEVAAPAFPARVRGRIRFDRVSFRYADDVPLIDRLSLTVEPGQLVAIVGPTGAGKTTLGNLLLRFYEVNQGRILVDGVDIASMTRDDLRALIGIVPQEPWLFHGSVAENIAYGSPRATREQILTAARVTGVDRFVRGLPDGYDTVLDDEVAPLSAGEKQLVTLARAALRPSAVLVLDEATSSVDARTEGLVQQAMSALRADRTSFVIAHRLSTVRDADVILVMDRGAVVESGTHQQLLAHGGRYADLYRSSLHAGRE</sequence>
<comment type="similarity">
    <text evidence="9">Belongs to the ABC transporter superfamily. Lipid exporter (TC 3.A.1.106) family.</text>
</comment>
<evidence type="ECO:0000313" key="15">
    <source>
        <dbReference type="Proteomes" id="UP000292564"/>
    </source>
</evidence>
<keyword evidence="6 11" id="KW-1133">Transmembrane helix</keyword>
<evidence type="ECO:0000256" key="8">
    <source>
        <dbReference type="ARBA" id="ARBA00055053"/>
    </source>
</evidence>
<dbReference type="SUPFAM" id="SSF90123">
    <property type="entry name" value="ABC transporter transmembrane region"/>
    <property type="match status" value="1"/>
</dbReference>
<evidence type="ECO:0000256" key="5">
    <source>
        <dbReference type="ARBA" id="ARBA00022840"/>
    </source>
</evidence>
<dbReference type="InterPro" id="IPR011527">
    <property type="entry name" value="ABC1_TM_dom"/>
</dbReference>
<keyword evidence="4" id="KW-0547">Nucleotide-binding</keyword>
<dbReference type="EMBL" id="SHKY01000001">
    <property type="protein sequence ID" value="RZU54175.1"/>
    <property type="molecule type" value="Genomic_DNA"/>
</dbReference>
<dbReference type="InterPro" id="IPR027417">
    <property type="entry name" value="P-loop_NTPase"/>
</dbReference>
<dbReference type="InterPro" id="IPR036640">
    <property type="entry name" value="ABC1_TM_sf"/>
</dbReference>
<reference evidence="14 15" key="1">
    <citation type="submission" date="2019-02" db="EMBL/GenBank/DDBJ databases">
        <title>Sequencing the genomes of 1000 actinobacteria strains.</title>
        <authorList>
            <person name="Klenk H.-P."/>
        </authorList>
    </citation>
    <scope>NUCLEOTIDE SEQUENCE [LARGE SCALE GENOMIC DNA]</scope>
    <source>
        <strain evidence="14 15">DSM 45162</strain>
    </source>
</reference>
<dbReference type="AlphaFoldDB" id="A0A4Q7ZUB9"/>
<dbReference type="PROSITE" id="PS50929">
    <property type="entry name" value="ABC_TM1F"/>
    <property type="match status" value="1"/>
</dbReference>
<organism evidence="14 15">
    <name type="scientific">Krasilnikovia cinnamomea</name>
    <dbReference type="NCBI Taxonomy" id="349313"/>
    <lineage>
        <taxon>Bacteria</taxon>
        <taxon>Bacillati</taxon>
        <taxon>Actinomycetota</taxon>
        <taxon>Actinomycetes</taxon>
        <taxon>Micromonosporales</taxon>
        <taxon>Micromonosporaceae</taxon>
        <taxon>Krasilnikovia</taxon>
    </lineage>
</organism>
<evidence type="ECO:0000256" key="4">
    <source>
        <dbReference type="ARBA" id="ARBA00022741"/>
    </source>
</evidence>
<dbReference type="CDD" id="cd03254">
    <property type="entry name" value="ABCC_Glucan_exporter_like"/>
    <property type="match status" value="1"/>
</dbReference>
<evidence type="ECO:0000313" key="14">
    <source>
        <dbReference type="EMBL" id="RZU54175.1"/>
    </source>
</evidence>
<feature type="transmembrane region" description="Helical" evidence="11">
    <location>
        <begin position="25"/>
        <end position="48"/>
    </location>
</feature>
<feature type="domain" description="ABC transmembrane type-1" evidence="13">
    <location>
        <begin position="29"/>
        <end position="350"/>
    </location>
</feature>
<dbReference type="GO" id="GO:0005886">
    <property type="term" value="C:plasma membrane"/>
    <property type="evidence" value="ECO:0007669"/>
    <property type="project" value="UniProtKB-SubCell"/>
</dbReference>
<keyword evidence="5 14" id="KW-0067">ATP-binding</keyword>
<evidence type="ECO:0000256" key="10">
    <source>
        <dbReference type="ARBA" id="ARBA00071747"/>
    </source>
</evidence>
<dbReference type="Proteomes" id="UP000292564">
    <property type="component" value="Unassembled WGS sequence"/>
</dbReference>
<feature type="domain" description="ABC transporter" evidence="12">
    <location>
        <begin position="384"/>
        <end position="618"/>
    </location>
</feature>
<evidence type="ECO:0000256" key="2">
    <source>
        <dbReference type="ARBA" id="ARBA00022448"/>
    </source>
</evidence>
<dbReference type="PANTHER" id="PTHR43394:SF1">
    <property type="entry name" value="ATP-BINDING CASSETTE SUB-FAMILY B MEMBER 10, MITOCHONDRIAL"/>
    <property type="match status" value="1"/>
</dbReference>
<proteinExistence type="inferred from homology"/>
<keyword evidence="2" id="KW-0813">Transport</keyword>
<dbReference type="Pfam" id="PF00664">
    <property type="entry name" value="ABC_membrane"/>
    <property type="match status" value="1"/>
</dbReference>
<protein>
    <recommendedName>
        <fullName evidence="10">Fatty acid ABC transporter ATP-binding/permease protein</fullName>
    </recommendedName>
</protein>
<dbReference type="InterPro" id="IPR039421">
    <property type="entry name" value="Type_1_exporter"/>
</dbReference>
<keyword evidence="3 11" id="KW-0812">Transmembrane</keyword>
<dbReference type="GO" id="GO:0005524">
    <property type="term" value="F:ATP binding"/>
    <property type="evidence" value="ECO:0007669"/>
    <property type="project" value="UniProtKB-KW"/>
</dbReference>
<dbReference type="GO" id="GO:0016887">
    <property type="term" value="F:ATP hydrolysis activity"/>
    <property type="evidence" value="ECO:0007669"/>
    <property type="project" value="InterPro"/>
</dbReference>
<dbReference type="InterPro" id="IPR003439">
    <property type="entry name" value="ABC_transporter-like_ATP-bd"/>
</dbReference>
<evidence type="ECO:0000256" key="7">
    <source>
        <dbReference type="ARBA" id="ARBA00023136"/>
    </source>
</evidence>
<dbReference type="SUPFAM" id="SSF52540">
    <property type="entry name" value="P-loop containing nucleoside triphosphate hydrolases"/>
    <property type="match status" value="1"/>
</dbReference>
<dbReference type="FunFam" id="3.40.50.300:FF:000287">
    <property type="entry name" value="Multidrug ABC transporter ATP-binding protein"/>
    <property type="match status" value="1"/>
</dbReference>
<dbReference type="PROSITE" id="PS50893">
    <property type="entry name" value="ABC_TRANSPORTER_2"/>
    <property type="match status" value="1"/>
</dbReference>
<dbReference type="Gene3D" id="3.40.50.300">
    <property type="entry name" value="P-loop containing nucleotide triphosphate hydrolases"/>
    <property type="match status" value="1"/>
</dbReference>
<dbReference type="GO" id="GO:0015421">
    <property type="term" value="F:ABC-type oligopeptide transporter activity"/>
    <property type="evidence" value="ECO:0007669"/>
    <property type="project" value="TreeGrafter"/>
</dbReference>
<accession>A0A4Q7ZUB9</accession>
<dbReference type="InterPro" id="IPR017871">
    <property type="entry name" value="ABC_transporter-like_CS"/>
</dbReference>
<gene>
    <name evidence="14" type="ORF">EV385_6115</name>
</gene>
<feature type="transmembrane region" description="Helical" evidence="11">
    <location>
        <begin position="209"/>
        <end position="226"/>
    </location>
</feature>
<comment type="function">
    <text evidence="8">ABC transporter involved in fatty acid import. Transmembrane domains (TMD) form a pore in the membrane and the ATP-binding domain (NBD) is responsible for energy generation.</text>
</comment>
<keyword evidence="15" id="KW-1185">Reference proteome</keyword>
<dbReference type="Pfam" id="PF00005">
    <property type="entry name" value="ABC_tran"/>
    <property type="match status" value="1"/>
</dbReference>
<evidence type="ECO:0000259" key="12">
    <source>
        <dbReference type="PROSITE" id="PS50893"/>
    </source>
</evidence>
<evidence type="ECO:0000256" key="11">
    <source>
        <dbReference type="SAM" id="Phobius"/>
    </source>
</evidence>
<dbReference type="SMART" id="SM00382">
    <property type="entry name" value="AAA"/>
    <property type="match status" value="1"/>
</dbReference>
<comment type="subcellular location">
    <subcellularLocation>
        <location evidence="1">Cell membrane</location>
        <topology evidence="1">Multi-pass membrane protein</topology>
    </subcellularLocation>
</comment>
<evidence type="ECO:0000256" key="1">
    <source>
        <dbReference type="ARBA" id="ARBA00004651"/>
    </source>
</evidence>
<dbReference type="PANTHER" id="PTHR43394">
    <property type="entry name" value="ATP-DEPENDENT PERMEASE MDL1, MITOCHONDRIAL"/>
    <property type="match status" value="1"/>
</dbReference>
<dbReference type="RefSeq" id="WP_130512566.1">
    <property type="nucleotide sequence ID" value="NZ_SHKY01000001.1"/>
</dbReference>
<evidence type="ECO:0000259" key="13">
    <source>
        <dbReference type="PROSITE" id="PS50929"/>
    </source>
</evidence>
<dbReference type="OrthoDB" id="9806127at2"/>